<protein>
    <submittedName>
        <fullName evidence="2">Uncharacterized protein</fullName>
    </submittedName>
</protein>
<feature type="region of interest" description="Disordered" evidence="1">
    <location>
        <begin position="57"/>
        <end position="80"/>
    </location>
</feature>
<name>A0ABD0K5F1_9CAEN</name>
<dbReference type="EMBL" id="JACVVK020000242">
    <property type="protein sequence ID" value="KAK7482556.1"/>
    <property type="molecule type" value="Genomic_DNA"/>
</dbReference>
<proteinExistence type="predicted"/>
<evidence type="ECO:0000313" key="2">
    <source>
        <dbReference type="EMBL" id="KAK7482556.1"/>
    </source>
</evidence>
<evidence type="ECO:0000256" key="1">
    <source>
        <dbReference type="SAM" id="MobiDB-lite"/>
    </source>
</evidence>
<feature type="compositionally biased region" description="Basic and acidic residues" evidence="1">
    <location>
        <begin position="60"/>
        <end position="71"/>
    </location>
</feature>
<comment type="caution">
    <text evidence="2">The sequence shown here is derived from an EMBL/GenBank/DDBJ whole genome shotgun (WGS) entry which is preliminary data.</text>
</comment>
<evidence type="ECO:0000313" key="3">
    <source>
        <dbReference type="Proteomes" id="UP001519460"/>
    </source>
</evidence>
<keyword evidence="3" id="KW-1185">Reference proteome</keyword>
<dbReference type="AlphaFoldDB" id="A0ABD0K5F1"/>
<sequence>MSSNIPVMTGPKPINRYVGNLLITKRPTCDGLVRVRQQWPFNQEGLTHVLGTRLTLAGSPHKDTQEPEREGPTGTLSASVYDRRECLPDTVNEIHKNTL</sequence>
<gene>
    <name evidence="2" type="ORF">BaRGS_00026157</name>
</gene>
<accession>A0ABD0K5F1</accession>
<reference evidence="2 3" key="1">
    <citation type="journal article" date="2023" name="Sci. Data">
        <title>Genome assembly of the Korean intertidal mud-creeper Batillaria attramentaria.</title>
        <authorList>
            <person name="Patra A.K."/>
            <person name="Ho P.T."/>
            <person name="Jun S."/>
            <person name="Lee S.J."/>
            <person name="Kim Y."/>
            <person name="Won Y.J."/>
        </authorList>
    </citation>
    <scope>NUCLEOTIDE SEQUENCE [LARGE SCALE GENOMIC DNA]</scope>
    <source>
        <strain evidence="2">Wonlab-2016</strain>
    </source>
</reference>
<organism evidence="2 3">
    <name type="scientific">Batillaria attramentaria</name>
    <dbReference type="NCBI Taxonomy" id="370345"/>
    <lineage>
        <taxon>Eukaryota</taxon>
        <taxon>Metazoa</taxon>
        <taxon>Spiralia</taxon>
        <taxon>Lophotrochozoa</taxon>
        <taxon>Mollusca</taxon>
        <taxon>Gastropoda</taxon>
        <taxon>Caenogastropoda</taxon>
        <taxon>Sorbeoconcha</taxon>
        <taxon>Cerithioidea</taxon>
        <taxon>Batillariidae</taxon>
        <taxon>Batillaria</taxon>
    </lineage>
</organism>
<dbReference type="Proteomes" id="UP001519460">
    <property type="component" value="Unassembled WGS sequence"/>
</dbReference>